<proteinExistence type="predicted"/>
<dbReference type="Proteomes" id="UP001174936">
    <property type="component" value="Unassembled WGS sequence"/>
</dbReference>
<name>A0AA39YDI9_9PEZI</name>
<feature type="compositionally biased region" description="Acidic residues" evidence="1">
    <location>
        <begin position="58"/>
        <end position="84"/>
    </location>
</feature>
<organism evidence="2 3">
    <name type="scientific">Cercophora newfieldiana</name>
    <dbReference type="NCBI Taxonomy" id="92897"/>
    <lineage>
        <taxon>Eukaryota</taxon>
        <taxon>Fungi</taxon>
        <taxon>Dikarya</taxon>
        <taxon>Ascomycota</taxon>
        <taxon>Pezizomycotina</taxon>
        <taxon>Sordariomycetes</taxon>
        <taxon>Sordariomycetidae</taxon>
        <taxon>Sordariales</taxon>
        <taxon>Lasiosphaeriaceae</taxon>
        <taxon>Cercophora</taxon>
    </lineage>
</organism>
<accession>A0AA39YDI9</accession>
<feature type="compositionally biased region" description="Basic and acidic residues" evidence="1">
    <location>
        <begin position="159"/>
        <end position="176"/>
    </location>
</feature>
<protein>
    <submittedName>
        <fullName evidence="2">Uncharacterized protein</fullName>
    </submittedName>
</protein>
<dbReference type="AlphaFoldDB" id="A0AA39YDI9"/>
<evidence type="ECO:0000313" key="2">
    <source>
        <dbReference type="EMBL" id="KAK0649526.1"/>
    </source>
</evidence>
<keyword evidence="3" id="KW-1185">Reference proteome</keyword>
<feature type="region of interest" description="Disordered" evidence="1">
    <location>
        <begin position="57"/>
        <end position="176"/>
    </location>
</feature>
<comment type="caution">
    <text evidence="2">The sequence shown here is derived from an EMBL/GenBank/DDBJ whole genome shotgun (WGS) entry which is preliminary data.</text>
</comment>
<feature type="compositionally biased region" description="Basic and acidic residues" evidence="1">
    <location>
        <begin position="85"/>
        <end position="120"/>
    </location>
</feature>
<gene>
    <name evidence="2" type="ORF">B0T16DRAFT_456934</name>
</gene>
<sequence>MPGSDFNKFGKGDPWMLGTTDLIPAPLFRALEAPSLLNLLPPDFSSSSALVSAKTSDYDDYYDGCDDSSDGFDDSSDGYDDYDNDRDGLNDSDDGHHGGHHGDNGADYQDRGNNDRHTARDTYSQNNSHRVTDDHGVGGTRSGYTEHYVTEGRNTGYVEDTRVGYNDSRDANYDRG</sequence>
<dbReference type="EMBL" id="JAULSV010000003">
    <property type="protein sequence ID" value="KAK0649526.1"/>
    <property type="molecule type" value="Genomic_DNA"/>
</dbReference>
<evidence type="ECO:0000256" key="1">
    <source>
        <dbReference type="SAM" id="MobiDB-lite"/>
    </source>
</evidence>
<reference evidence="2" key="1">
    <citation type="submission" date="2023-06" db="EMBL/GenBank/DDBJ databases">
        <title>Genome-scale phylogeny and comparative genomics of the fungal order Sordariales.</title>
        <authorList>
            <consortium name="Lawrence Berkeley National Laboratory"/>
            <person name="Hensen N."/>
            <person name="Bonometti L."/>
            <person name="Westerberg I."/>
            <person name="Brannstrom I.O."/>
            <person name="Guillou S."/>
            <person name="Cros-Aarteil S."/>
            <person name="Calhoun S."/>
            <person name="Haridas S."/>
            <person name="Kuo A."/>
            <person name="Mondo S."/>
            <person name="Pangilinan J."/>
            <person name="Riley R."/>
            <person name="Labutti K."/>
            <person name="Andreopoulos B."/>
            <person name="Lipzen A."/>
            <person name="Chen C."/>
            <person name="Yanf M."/>
            <person name="Daum C."/>
            <person name="Ng V."/>
            <person name="Clum A."/>
            <person name="Steindorff A."/>
            <person name="Ohm R."/>
            <person name="Martin F."/>
            <person name="Silar P."/>
            <person name="Natvig D."/>
            <person name="Lalanne C."/>
            <person name="Gautier V."/>
            <person name="Ament-Velasquez S.L."/>
            <person name="Kruys A."/>
            <person name="Hutchinson M.I."/>
            <person name="Powell A.J."/>
            <person name="Barry K."/>
            <person name="Miller A.N."/>
            <person name="Grigoriev I.V."/>
            <person name="Debuchy R."/>
            <person name="Gladieux P."/>
            <person name="Thoren M.H."/>
            <person name="Johannesson H."/>
        </authorList>
    </citation>
    <scope>NUCLEOTIDE SEQUENCE</scope>
    <source>
        <strain evidence="2">SMH2532-1</strain>
    </source>
</reference>
<evidence type="ECO:0000313" key="3">
    <source>
        <dbReference type="Proteomes" id="UP001174936"/>
    </source>
</evidence>